<dbReference type="AlphaFoldDB" id="A0A2P5ADI4"/>
<comment type="caution">
    <text evidence="2">The sequence shown here is derived from an EMBL/GenBank/DDBJ whole genome shotgun (WGS) entry which is preliminary data.</text>
</comment>
<dbReference type="EMBL" id="JXTB01000652">
    <property type="protein sequence ID" value="PON34576.1"/>
    <property type="molecule type" value="Genomic_DNA"/>
</dbReference>
<dbReference type="Proteomes" id="UP000237105">
    <property type="component" value="Unassembled WGS sequence"/>
</dbReference>
<protein>
    <submittedName>
        <fullName evidence="2">Exostosin-like</fullName>
    </submittedName>
</protein>
<keyword evidence="1" id="KW-0812">Transmembrane</keyword>
<feature type="transmembrane region" description="Helical" evidence="1">
    <location>
        <begin position="24"/>
        <end position="46"/>
    </location>
</feature>
<organism evidence="2 3">
    <name type="scientific">Parasponia andersonii</name>
    <name type="common">Sponia andersonii</name>
    <dbReference type="NCBI Taxonomy" id="3476"/>
    <lineage>
        <taxon>Eukaryota</taxon>
        <taxon>Viridiplantae</taxon>
        <taxon>Streptophyta</taxon>
        <taxon>Embryophyta</taxon>
        <taxon>Tracheophyta</taxon>
        <taxon>Spermatophyta</taxon>
        <taxon>Magnoliopsida</taxon>
        <taxon>eudicotyledons</taxon>
        <taxon>Gunneridae</taxon>
        <taxon>Pentapetalae</taxon>
        <taxon>rosids</taxon>
        <taxon>fabids</taxon>
        <taxon>Rosales</taxon>
        <taxon>Cannabaceae</taxon>
        <taxon>Parasponia</taxon>
    </lineage>
</organism>
<name>A0A2P5ADI4_PARAD</name>
<evidence type="ECO:0000256" key="1">
    <source>
        <dbReference type="SAM" id="Phobius"/>
    </source>
</evidence>
<evidence type="ECO:0000313" key="2">
    <source>
        <dbReference type="EMBL" id="PON34576.1"/>
    </source>
</evidence>
<keyword evidence="1" id="KW-0472">Membrane</keyword>
<dbReference type="STRING" id="3476.A0A2P5ADI4"/>
<dbReference type="OrthoDB" id="10307245at2759"/>
<proteinExistence type="predicted"/>
<sequence>MINHGYNNPCPYVNNMNAKRRLWLLQQAVTAAIFTLLSLCIILAFLRENPIAILAHFLGISEFHVKVYVDDLPTMFSDGDGVVDHHWKSPGCHVGSLADVSTGKYPRLRHSSAGWHLYSGITRPDNERTVSSVVRVSDPGEADYLFVVVRELTQSGSSRRPEFSEHGAQEDLIKRLEEKDYKGRDHVFVCKNPNAMGRIGGKVGFCCYGFWSSWIGTTRR</sequence>
<accession>A0A2P5ADI4</accession>
<gene>
    <name evidence="2" type="ORF">PanWU01x14_343330</name>
</gene>
<keyword evidence="3" id="KW-1185">Reference proteome</keyword>
<reference evidence="3" key="1">
    <citation type="submission" date="2016-06" db="EMBL/GenBank/DDBJ databases">
        <title>Parallel loss of symbiosis genes in relatives of nitrogen-fixing non-legume Parasponia.</title>
        <authorList>
            <person name="Van Velzen R."/>
            <person name="Holmer R."/>
            <person name="Bu F."/>
            <person name="Rutten L."/>
            <person name="Van Zeijl A."/>
            <person name="Liu W."/>
            <person name="Santuari L."/>
            <person name="Cao Q."/>
            <person name="Sharma T."/>
            <person name="Shen D."/>
            <person name="Roswanjaya Y."/>
            <person name="Wardhani T."/>
            <person name="Kalhor M.S."/>
            <person name="Jansen J."/>
            <person name="Van den Hoogen J."/>
            <person name="Gungor B."/>
            <person name="Hartog M."/>
            <person name="Hontelez J."/>
            <person name="Verver J."/>
            <person name="Yang W.-C."/>
            <person name="Schijlen E."/>
            <person name="Repin R."/>
            <person name="Schilthuizen M."/>
            <person name="Schranz E."/>
            <person name="Heidstra R."/>
            <person name="Miyata K."/>
            <person name="Fedorova E."/>
            <person name="Kohlen W."/>
            <person name="Bisseling T."/>
            <person name="Smit S."/>
            <person name="Geurts R."/>
        </authorList>
    </citation>
    <scope>NUCLEOTIDE SEQUENCE [LARGE SCALE GENOMIC DNA]</scope>
    <source>
        <strain evidence="3">cv. WU1-14</strain>
    </source>
</reference>
<keyword evidence="1" id="KW-1133">Transmembrane helix</keyword>
<evidence type="ECO:0000313" key="3">
    <source>
        <dbReference type="Proteomes" id="UP000237105"/>
    </source>
</evidence>